<gene>
    <name evidence="1" type="ORF">HSBAA_34470</name>
</gene>
<evidence type="ECO:0000313" key="2">
    <source>
        <dbReference type="Proteomes" id="UP000320231"/>
    </source>
</evidence>
<proteinExistence type="predicted"/>
<accession>A0A455UC37</accession>
<reference evidence="1 2" key="1">
    <citation type="journal article" date="2019" name="Microbiol. Resour. Announc.">
        <title>Complete Genome Sequence of Halomonas sulfidaeris Strain Esulfide1 Isolated from a Metal Sulfide Rock at a Depth of 2,200 Meters, Obtained Using Nanopore Sequencing.</title>
        <authorList>
            <person name="Saito M."/>
            <person name="Nishigata A."/>
            <person name="Galipon J."/>
            <person name="Arakawa K."/>
        </authorList>
    </citation>
    <scope>NUCLEOTIDE SEQUENCE [LARGE SCALE GENOMIC DNA]</scope>
    <source>
        <strain evidence="1 2">ATCC BAA-803</strain>
    </source>
</reference>
<dbReference type="Proteomes" id="UP000320231">
    <property type="component" value="Chromosome"/>
</dbReference>
<organism evidence="1 2">
    <name type="scientific">Vreelandella sulfidaeris</name>
    <dbReference type="NCBI Taxonomy" id="115553"/>
    <lineage>
        <taxon>Bacteria</taxon>
        <taxon>Pseudomonadati</taxon>
        <taxon>Pseudomonadota</taxon>
        <taxon>Gammaproteobacteria</taxon>
        <taxon>Oceanospirillales</taxon>
        <taxon>Halomonadaceae</taxon>
        <taxon>Vreelandella</taxon>
    </lineage>
</organism>
<evidence type="ECO:0000313" key="1">
    <source>
        <dbReference type="EMBL" id="BBI62141.1"/>
    </source>
</evidence>
<name>A0A455UC37_9GAMM</name>
<dbReference type="EMBL" id="AP019514">
    <property type="protein sequence ID" value="BBI62141.1"/>
    <property type="molecule type" value="Genomic_DNA"/>
</dbReference>
<protein>
    <submittedName>
        <fullName evidence="1">Uncharacterized protein</fullName>
    </submittedName>
</protein>
<dbReference type="KEGG" id="hsr:HSBAA_34470"/>
<sequence>MGGWGDGGGKGGIYIACDNAVKRASVAGVINPLDVVPSEATKGKIRFGALIERIVAANIGNAFAR</sequence>
<dbReference type="AlphaFoldDB" id="A0A455UC37"/>